<evidence type="ECO:0000256" key="2">
    <source>
        <dbReference type="ARBA" id="ARBA00022490"/>
    </source>
</evidence>
<dbReference type="Pfam" id="PF25320">
    <property type="entry name" value="TELO2_ARM"/>
    <property type="match status" value="1"/>
</dbReference>
<dbReference type="InterPro" id="IPR013809">
    <property type="entry name" value="ENTH"/>
</dbReference>
<dbReference type="CDD" id="cd16989">
    <property type="entry name" value="ENTH_EpsinR"/>
    <property type="match status" value="1"/>
</dbReference>
<dbReference type="InterPro" id="IPR057348">
    <property type="entry name" value="TELO2_ARM"/>
</dbReference>
<dbReference type="GO" id="GO:0030276">
    <property type="term" value="F:clathrin binding"/>
    <property type="evidence" value="ECO:0007669"/>
    <property type="project" value="TreeGrafter"/>
</dbReference>
<keyword evidence="5" id="KW-1185">Reference proteome</keyword>
<feature type="compositionally biased region" description="Low complexity" evidence="3">
    <location>
        <begin position="245"/>
        <end position="278"/>
    </location>
</feature>
<evidence type="ECO:0000313" key="5">
    <source>
        <dbReference type="Proteomes" id="UP000504606"/>
    </source>
</evidence>
<gene>
    <name evidence="6" type="primary">LOC113208002</name>
</gene>
<evidence type="ECO:0000256" key="3">
    <source>
        <dbReference type="SAM" id="MobiDB-lite"/>
    </source>
</evidence>
<dbReference type="FunFam" id="1.25.40.90:FF:000006">
    <property type="entry name" value="Clathrin interactor 1"/>
    <property type="match status" value="1"/>
</dbReference>
<dbReference type="KEGG" id="foc:113208002"/>
<dbReference type="GO" id="GO:0005886">
    <property type="term" value="C:plasma membrane"/>
    <property type="evidence" value="ECO:0007669"/>
    <property type="project" value="TreeGrafter"/>
</dbReference>
<feature type="domain" description="ENTH" evidence="4">
    <location>
        <begin position="19"/>
        <end position="152"/>
    </location>
</feature>
<dbReference type="GO" id="GO:0005543">
    <property type="term" value="F:phospholipid binding"/>
    <property type="evidence" value="ECO:0007669"/>
    <property type="project" value="TreeGrafter"/>
</dbReference>
<evidence type="ECO:0000256" key="1">
    <source>
        <dbReference type="ARBA" id="ARBA00004496"/>
    </source>
</evidence>
<dbReference type="Pfam" id="PF01417">
    <property type="entry name" value="ENTH"/>
    <property type="match status" value="1"/>
</dbReference>
<reference evidence="6" key="1">
    <citation type="submission" date="2025-08" db="UniProtKB">
        <authorList>
            <consortium name="RefSeq"/>
        </authorList>
    </citation>
    <scope>IDENTIFICATION</scope>
    <source>
        <tissue evidence="6">Whole organism</tissue>
    </source>
</reference>
<evidence type="ECO:0000313" key="6">
    <source>
        <dbReference type="RefSeq" id="XP_026280591.1"/>
    </source>
</evidence>
<dbReference type="GO" id="GO:0005768">
    <property type="term" value="C:endosome"/>
    <property type="evidence" value="ECO:0007669"/>
    <property type="project" value="TreeGrafter"/>
</dbReference>
<feature type="compositionally biased region" description="Low complexity" evidence="3">
    <location>
        <begin position="332"/>
        <end position="345"/>
    </location>
</feature>
<proteinExistence type="predicted"/>
<dbReference type="GO" id="GO:0006897">
    <property type="term" value="P:endocytosis"/>
    <property type="evidence" value="ECO:0007669"/>
    <property type="project" value="TreeGrafter"/>
</dbReference>
<dbReference type="Gene3D" id="1.25.40.90">
    <property type="match status" value="1"/>
</dbReference>
<feature type="compositionally biased region" description="Basic and acidic residues" evidence="3">
    <location>
        <begin position="175"/>
        <end position="189"/>
    </location>
</feature>
<dbReference type="SMART" id="SM00273">
    <property type="entry name" value="ENTH"/>
    <property type="match status" value="1"/>
</dbReference>
<dbReference type="PANTHER" id="PTHR12276:SF45">
    <property type="entry name" value="CLATHRIN INTERACTOR 1"/>
    <property type="match status" value="1"/>
</dbReference>
<organism evidence="5 6">
    <name type="scientific">Frankliniella occidentalis</name>
    <name type="common">Western flower thrips</name>
    <name type="synonym">Euthrips occidentalis</name>
    <dbReference type="NCBI Taxonomy" id="133901"/>
    <lineage>
        <taxon>Eukaryota</taxon>
        <taxon>Metazoa</taxon>
        <taxon>Ecdysozoa</taxon>
        <taxon>Arthropoda</taxon>
        <taxon>Hexapoda</taxon>
        <taxon>Insecta</taxon>
        <taxon>Pterygota</taxon>
        <taxon>Neoptera</taxon>
        <taxon>Paraneoptera</taxon>
        <taxon>Thysanoptera</taxon>
        <taxon>Terebrantia</taxon>
        <taxon>Thripoidea</taxon>
        <taxon>Thripidae</taxon>
        <taxon>Frankliniella</taxon>
    </lineage>
</organism>
<feature type="region of interest" description="Disordered" evidence="3">
    <location>
        <begin position="152"/>
        <end position="345"/>
    </location>
</feature>
<dbReference type="Gene3D" id="1.25.40.720">
    <property type="entry name" value="Telomere length regulation protein 2, C-terminal domain"/>
    <property type="match status" value="2"/>
</dbReference>
<feature type="compositionally biased region" description="Low complexity" evidence="3">
    <location>
        <begin position="285"/>
        <end position="296"/>
    </location>
</feature>
<dbReference type="PANTHER" id="PTHR12276">
    <property type="entry name" value="EPSIN/ENT-RELATED"/>
    <property type="match status" value="1"/>
</dbReference>
<protein>
    <submittedName>
        <fullName evidence="6">Telomere length regulation protein TEL2 homolog</fullName>
    </submittedName>
</protein>
<accession>A0A6J1SPY2</accession>
<dbReference type="RefSeq" id="XP_026280591.1">
    <property type="nucleotide sequence ID" value="XM_026424806.2"/>
</dbReference>
<dbReference type="InterPro" id="IPR019337">
    <property type="entry name" value="Telomere_length_regulation_dom"/>
</dbReference>
<feature type="compositionally biased region" description="Basic and acidic residues" evidence="3">
    <location>
        <begin position="229"/>
        <end position="244"/>
    </location>
</feature>
<name>A0A6J1SPY2_FRAOC</name>
<dbReference type="InterPro" id="IPR038528">
    <property type="entry name" value="TEL2_C_sf"/>
</dbReference>
<dbReference type="OrthoDB" id="4033880at2759"/>
<dbReference type="SUPFAM" id="SSF48464">
    <property type="entry name" value="ENTH/VHS domain"/>
    <property type="match status" value="1"/>
</dbReference>
<dbReference type="InterPro" id="IPR008942">
    <property type="entry name" value="ENTH_VHS"/>
</dbReference>
<sequence length="1355" mass="150837">MNNFVNMWRVRELADKVTNVVMNYTEIEAKVREATNDEAWGPTGALMQEIAQATFTYEHFPEVMQMLWKRMLQDNKKNWRRTYKSLLLLNYLVRNGSERVVTAAREHVYDLRSLENYTYVDELGKDQGVNIRHKVRELMDFVQDDDRLREERKKAKKNKDKYVGMSSGAMGGRYGGDRWEEPRWRREEYGDWGGGGNSERTQGFEEKSSNSDEGERYDSDPEINSARSRNYDKERSGKEYKDNDSIGSGSAVSSPTSPSERGTTKSASSPVKKSSQPSKKVDLGAAAHFAKANSSATKPNNSSDFLSDILGKDTPSSSQTADDFFNPRGDADPSPGDSSDFGDFTSAFGCNPTAASTDPSKVKEGTDEFADFSSAFSSSSVPSGTPFTIPGNAVSPSQNLNNGNVISSPNEGDFTNSDLLGGLTSGFSSLTTGSSSTNATVMVKNNSNLLDDTFSSEWETGLDAAIVILLDDLAKKKSRDKPLEDNLRRVAQYIPGVITTQRFEGLDEASYVVQETWNKRYPELISALTARISSDWPLDNTGTLDKYFALIIAPDGASPSMLYYSMKTLVQLLQNIPLSRRSDAVIALLIKLIHSSAVFSSTLFCCVELTKEGNSLQHHLLKDEWEACVRMLVSLPSRSANVLKHNTPLEILPSQFCKVLCFHVACCLSFIANSDKTVNILPLSMLVNCILVNLKPHLKDSGVVILIRALIKWCAMDLGKVRMISSLLLVSLNRQAIETISDIILKECYDLGCKAQYVLGKAVLESTDWKYVLCTKIPFLKYSDYRDVRVISSLAQYFKDSPDLKLILKDIVTRLLSVWGDHSALVHTPLEQHIYITQALVMFTMSFSSSADEQFPVVSLKHLFKGVQIHLESPVTQIRAIGMITAELLSKQLLIEAVKFDYSGMDSDSLQLVQMIRNLNIELGDCRRTEEDGNSILLSVAKDSGFVRNNKTQYSKPEYVIPIEVEPPASSSKILSTCEPSEELDSDDDLVPFDLSNDKSLSDRKKPIYLRDMLEGLYEVEDMDRWCGSLIVCEDLVTNQLPDEDESLAINILEALVGLEPRFPVEDFSGLQMKGTVAVLIIKPTVCAEHLSKLFHQGSSTFSIRQRLFMLHAMTEASLAMCSAPSRPKPKESVIDLNAHESKFSGCTGFLEEVLDEFADLITFENDAFPKLWQKQIDKRVALKTRRVTSKTRVPFNFVSRFAPVAGSFFFPLIRGITQNCGTIVLLHQERSNVQDDTVILLRFILTLSVIMQCSENAPVAARMGAELLEFVWSVRYHTEASIRLAAIGCVLSVVYAVPQSRLQGDLRHAVLDAREWLQSIACGPIGVQDIDSKCRELARKVGTLTDVALTSHSS</sequence>
<dbReference type="Proteomes" id="UP000504606">
    <property type="component" value="Unplaced"/>
</dbReference>
<comment type="subcellular location">
    <subcellularLocation>
        <location evidence="1">Cytoplasm</location>
    </subcellularLocation>
</comment>
<dbReference type="PROSITE" id="PS50942">
    <property type="entry name" value="ENTH"/>
    <property type="match status" value="1"/>
</dbReference>
<dbReference type="CTD" id="42632"/>
<dbReference type="GO" id="GO:0030125">
    <property type="term" value="C:clathrin vesicle coat"/>
    <property type="evidence" value="ECO:0007669"/>
    <property type="project" value="TreeGrafter"/>
</dbReference>
<feature type="compositionally biased region" description="Basic and acidic residues" evidence="3">
    <location>
        <begin position="202"/>
        <end position="219"/>
    </location>
</feature>
<dbReference type="GeneID" id="113208002"/>
<dbReference type="Pfam" id="PF10193">
    <property type="entry name" value="Telomere_reg-2"/>
    <property type="match status" value="1"/>
</dbReference>
<keyword evidence="2" id="KW-0963">Cytoplasm</keyword>
<evidence type="ECO:0000259" key="4">
    <source>
        <dbReference type="PROSITE" id="PS50942"/>
    </source>
</evidence>